<keyword evidence="9 16" id="KW-0456">Lyase</keyword>
<evidence type="ECO:0000256" key="9">
    <source>
        <dbReference type="ARBA" id="ARBA00023239"/>
    </source>
</evidence>
<name>A0A2N7NJX5_9VIBR</name>
<dbReference type="Pfam" id="PF14821">
    <property type="entry name" value="Thr_synth_N"/>
    <property type="match status" value="1"/>
</dbReference>
<dbReference type="EC" id="4.2.3.1" evidence="4 11"/>
<evidence type="ECO:0000259" key="14">
    <source>
        <dbReference type="Pfam" id="PF14821"/>
    </source>
</evidence>
<dbReference type="GO" id="GO:0009088">
    <property type="term" value="P:threonine biosynthetic process"/>
    <property type="evidence" value="ECO:0007669"/>
    <property type="project" value="UniProtKB-UniRule"/>
</dbReference>
<evidence type="ECO:0000256" key="3">
    <source>
        <dbReference type="ARBA" id="ARBA00005517"/>
    </source>
</evidence>
<gene>
    <name evidence="16" type="primary">thrC</name>
    <name evidence="15" type="ORF">BCS92_10425</name>
    <name evidence="16" type="ORF">FC057_13470</name>
</gene>
<dbReference type="Gene3D" id="3.90.1380.10">
    <property type="entry name" value="Threonine synthase, N-terminal domain"/>
    <property type="match status" value="1"/>
</dbReference>
<reference evidence="15" key="2">
    <citation type="submission" date="2016-07" db="EMBL/GenBank/DDBJ databases">
        <authorList>
            <person name="Wan K."/>
            <person name="Booth B."/>
            <person name="Spirohn K."/>
            <person name="Hao T."/>
            <person name="Hu Y."/>
            <person name="Calderwood M."/>
            <person name="Hill D."/>
            <person name="Mohr S."/>
            <person name="Vidal M."/>
            <person name="Celniker S."/>
            <person name="Perrimon N."/>
        </authorList>
    </citation>
    <scope>NUCLEOTIDE SEQUENCE</scope>
    <source>
        <strain evidence="15">10N.222.48.A2</strain>
    </source>
</reference>
<dbReference type="PANTHER" id="PTHR42690:SF1">
    <property type="entry name" value="THREONINE SYNTHASE-LIKE 2"/>
    <property type="match status" value="1"/>
</dbReference>
<feature type="modified residue" description="N6-(pyridoxal phosphate)lysine" evidence="12">
    <location>
        <position position="105"/>
    </location>
</feature>
<sequence length="427" mass="46722">MKLYNIKENDEQVSFGQAVRQGLGRNQGLFFPSELPKFDDIDALLAEDFVPRSSKILSALIGDELPKEQIDQLVDAAFQFPAPINQVKDGVYALELFHGPTLAFKDFGGRFMAQSLAAVSDGGQITILTATSGDTGAAVAHAFYGMENINVVILYPKGKISPLQEKLFCTLGKNIHTVAIDGDFDACQALVKDAFDDAELRKEIGLNSANSINISRLMAQICYYFEAASQLTKEQRENLVISVPSGNFGNLTAGLLAKALGLPVKRFIAATNENDTVPRYLETGQWDPKPTVATTSNAMDVSQPNNWPRIEELCQLKGWGLDTLGKGKVSDEQSAESVRDLKAQGYLCEPHGAIAYRLLEEQLQESETGLFLCTAHPAKFKEVVDDILGTDIELPGPLAKHAVMELLSEDLDNDFEVLKAVLRRVQP</sequence>
<comment type="pathway">
    <text evidence="2">Amino-acid biosynthesis; L-threonine biosynthesis; L-threonine from L-aspartate: step 5/5.</text>
</comment>
<dbReference type="PROSITE" id="PS00165">
    <property type="entry name" value="DEHYDRATASE_SER_THR"/>
    <property type="match status" value="1"/>
</dbReference>
<dbReference type="InterPro" id="IPR004450">
    <property type="entry name" value="Thr_synthase-like"/>
</dbReference>
<dbReference type="InterPro" id="IPR036052">
    <property type="entry name" value="TrpB-like_PALP_sf"/>
</dbReference>
<evidence type="ECO:0000259" key="13">
    <source>
        <dbReference type="Pfam" id="PF00291"/>
    </source>
</evidence>
<dbReference type="UniPathway" id="UPA00050">
    <property type="reaction ID" value="UER00065"/>
</dbReference>
<dbReference type="NCBIfam" id="TIGR00260">
    <property type="entry name" value="thrC"/>
    <property type="match status" value="1"/>
</dbReference>
<evidence type="ECO:0000256" key="4">
    <source>
        <dbReference type="ARBA" id="ARBA00013028"/>
    </source>
</evidence>
<feature type="domain" description="Tryptophan synthase beta chain-like PALP" evidence="13">
    <location>
        <begin position="88"/>
        <end position="364"/>
    </location>
</feature>
<dbReference type="RefSeq" id="WP_009848414.1">
    <property type="nucleotide sequence ID" value="NZ_MDBP01000037.1"/>
</dbReference>
<dbReference type="InterPro" id="IPR037158">
    <property type="entry name" value="Thr_synth_N_sf"/>
</dbReference>
<evidence type="ECO:0000313" key="16">
    <source>
        <dbReference type="EMBL" id="TKG31789.1"/>
    </source>
</evidence>
<dbReference type="Pfam" id="PF00291">
    <property type="entry name" value="PALP"/>
    <property type="match status" value="1"/>
</dbReference>
<accession>A0A2N7NJX5</accession>
<dbReference type="InterPro" id="IPR000634">
    <property type="entry name" value="Ser/Thr_deHydtase_PyrdxlP-BS"/>
</dbReference>
<dbReference type="GO" id="GO:0004795">
    <property type="term" value="F:threonine synthase activity"/>
    <property type="evidence" value="ECO:0007669"/>
    <property type="project" value="UniProtKB-UniRule"/>
</dbReference>
<dbReference type="InterPro" id="IPR051166">
    <property type="entry name" value="Threonine_Synthase"/>
</dbReference>
<evidence type="ECO:0000256" key="1">
    <source>
        <dbReference type="ARBA" id="ARBA00001933"/>
    </source>
</evidence>
<evidence type="ECO:0000256" key="6">
    <source>
        <dbReference type="ARBA" id="ARBA00022605"/>
    </source>
</evidence>
<keyword evidence="8 12" id="KW-0663">Pyridoxal phosphate</keyword>
<protein>
    <recommendedName>
        <fullName evidence="5 11">Threonine synthase</fullName>
        <ecNumber evidence="4 11">4.2.3.1</ecNumber>
    </recommendedName>
</protein>
<evidence type="ECO:0000313" key="17">
    <source>
        <dbReference type="Proteomes" id="UP000235579"/>
    </source>
</evidence>
<evidence type="ECO:0000256" key="12">
    <source>
        <dbReference type="PIRSR" id="PIRSR604450-51"/>
    </source>
</evidence>
<evidence type="ECO:0000256" key="7">
    <source>
        <dbReference type="ARBA" id="ARBA00022697"/>
    </source>
</evidence>
<comment type="similarity">
    <text evidence="3">Belongs to the threonine synthase family.</text>
</comment>
<dbReference type="Proteomes" id="UP000308018">
    <property type="component" value="Unassembled WGS sequence"/>
</dbReference>
<dbReference type="SUPFAM" id="SSF53686">
    <property type="entry name" value="Tryptophan synthase beta subunit-like PLP-dependent enzymes"/>
    <property type="match status" value="1"/>
</dbReference>
<dbReference type="FunFam" id="3.40.50.1100:FF:000026">
    <property type="entry name" value="Threonine synthase"/>
    <property type="match status" value="1"/>
</dbReference>
<comment type="catalytic activity">
    <reaction evidence="10">
        <text>O-phospho-L-homoserine + H2O = L-threonine + phosphate</text>
        <dbReference type="Rhea" id="RHEA:10840"/>
        <dbReference type="ChEBI" id="CHEBI:15377"/>
        <dbReference type="ChEBI" id="CHEBI:43474"/>
        <dbReference type="ChEBI" id="CHEBI:57590"/>
        <dbReference type="ChEBI" id="CHEBI:57926"/>
        <dbReference type="EC" id="4.2.3.1"/>
    </reaction>
</comment>
<dbReference type="InterPro" id="IPR029144">
    <property type="entry name" value="Thr_synth_N"/>
</dbReference>
<evidence type="ECO:0000256" key="8">
    <source>
        <dbReference type="ARBA" id="ARBA00022898"/>
    </source>
</evidence>
<dbReference type="InterPro" id="IPR001926">
    <property type="entry name" value="TrpB-like_PALP"/>
</dbReference>
<evidence type="ECO:0000313" key="15">
    <source>
        <dbReference type="EMBL" id="PMP15248.1"/>
    </source>
</evidence>
<reference evidence="16 18" key="4">
    <citation type="submission" date="2019-04" db="EMBL/GenBank/DDBJ databases">
        <title>A reverse ecology approach based on a biological definition of microbial populations.</title>
        <authorList>
            <person name="Arevalo P."/>
            <person name="Vaninsberghe D."/>
            <person name="Elsherbini J."/>
            <person name="Gore J."/>
            <person name="Polz M."/>
        </authorList>
    </citation>
    <scope>NUCLEOTIDE SEQUENCE [LARGE SCALE GENOMIC DNA]</scope>
    <source>
        <strain evidence="16 18">10N.222.45.A8</strain>
    </source>
</reference>
<reference evidence="15" key="3">
    <citation type="journal article" date="2018" name="Nature">
        <title>A major lineage of non-tailed dsDNA viruses as unrecognized killers of marine bacteria.</title>
        <authorList>
            <person name="Kauffman K.M."/>
            <person name="Hussain F.A."/>
            <person name="Yang J."/>
            <person name="Arevalo P."/>
            <person name="Brown J.M."/>
            <person name="Chang W.K."/>
            <person name="VanInsberghe D."/>
            <person name="Elsherbini J."/>
            <person name="Sharma R.S."/>
            <person name="Cutler M.B."/>
            <person name="Kelly L."/>
            <person name="Polz M.F."/>
        </authorList>
    </citation>
    <scope>NUCLEOTIDE SEQUENCE</scope>
    <source>
        <strain evidence="15">10N.222.48.A2</strain>
    </source>
</reference>
<evidence type="ECO:0000256" key="11">
    <source>
        <dbReference type="NCBIfam" id="TIGR00260"/>
    </source>
</evidence>
<comment type="caution">
    <text evidence="15">The sequence shown here is derived from an EMBL/GenBank/DDBJ whole genome shotgun (WGS) entry which is preliminary data.</text>
</comment>
<evidence type="ECO:0000256" key="2">
    <source>
        <dbReference type="ARBA" id="ARBA00004979"/>
    </source>
</evidence>
<dbReference type="AlphaFoldDB" id="A0A2N7NJX5"/>
<evidence type="ECO:0000313" key="18">
    <source>
        <dbReference type="Proteomes" id="UP000308018"/>
    </source>
</evidence>
<feature type="domain" description="Threonine synthase N-terminal" evidence="14">
    <location>
        <begin position="8"/>
        <end position="78"/>
    </location>
</feature>
<keyword evidence="6" id="KW-0028">Amino-acid biosynthesis</keyword>
<dbReference type="Proteomes" id="UP000235579">
    <property type="component" value="Unassembled WGS sequence"/>
</dbReference>
<keyword evidence="7" id="KW-0791">Threonine biosynthesis</keyword>
<dbReference type="EMBL" id="SYVV01000025">
    <property type="protein sequence ID" value="TKG31789.1"/>
    <property type="molecule type" value="Genomic_DNA"/>
</dbReference>
<evidence type="ECO:0000256" key="10">
    <source>
        <dbReference type="ARBA" id="ARBA00049144"/>
    </source>
</evidence>
<comment type="cofactor">
    <cofactor evidence="1 12">
        <name>pyridoxal 5'-phosphate</name>
        <dbReference type="ChEBI" id="CHEBI:597326"/>
    </cofactor>
</comment>
<evidence type="ECO:0000256" key="5">
    <source>
        <dbReference type="ARBA" id="ARBA00018679"/>
    </source>
</evidence>
<dbReference type="EMBL" id="MDBP01000037">
    <property type="protein sequence ID" value="PMP15248.1"/>
    <property type="molecule type" value="Genomic_DNA"/>
</dbReference>
<dbReference type="Gene3D" id="3.40.50.1100">
    <property type="match status" value="2"/>
</dbReference>
<proteinExistence type="inferred from homology"/>
<organism evidence="15 17">
    <name type="scientific">Vibrio tasmaniensis</name>
    <dbReference type="NCBI Taxonomy" id="212663"/>
    <lineage>
        <taxon>Bacteria</taxon>
        <taxon>Pseudomonadati</taxon>
        <taxon>Pseudomonadota</taxon>
        <taxon>Gammaproteobacteria</taxon>
        <taxon>Vibrionales</taxon>
        <taxon>Vibrionaceae</taxon>
        <taxon>Vibrio</taxon>
    </lineage>
</organism>
<dbReference type="PANTHER" id="PTHR42690">
    <property type="entry name" value="THREONINE SYNTHASE FAMILY MEMBER"/>
    <property type="match status" value="1"/>
</dbReference>
<dbReference type="GO" id="GO:0030170">
    <property type="term" value="F:pyridoxal phosphate binding"/>
    <property type="evidence" value="ECO:0007669"/>
    <property type="project" value="InterPro"/>
</dbReference>
<reference evidence="17" key="1">
    <citation type="submission" date="2016-07" db="EMBL/GenBank/DDBJ databases">
        <title>Nontailed viruses are major unrecognized killers of bacteria in the ocean.</title>
        <authorList>
            <person name="Kauffman K."/>
            <person name="Hussain F."/>
            <person name="Yang J."/>
            <person name="Arevalo P."/>
            <person name="Brown J."/>
            <person name="Cutler M."/>
            <person name="Kelly L."/>
            <person name="Polz M.F."/>
        </authorList>
    </citation>
    <scope>NUCLEOTIDE SEQUENCE [LARGE SCALE GENOMIC DNA]</scope>
    <source>
        <strain evidence="17">10N.222.48.A2</strain>
    </source>
</reference>